<feature type="domain" description="Phosphatase tensin-type" evidence="9">
    <location>
        <begin position="243"/>
        <end position="423"/>
    </location>
</feature>
<evidence type="ECO:0000256" key="3">
    <source>
        <dbReference type="ARBA" id="ARBA00022801"/>
    </source>
</evidence>
<dbReference type="InterPro" id="IPR016130">
    <property type="entry name" value="Tyr_Pase_AS"/>
</dbReference>
<dbReference type="Pfam" id="PF22741">
    <property type="entry name" value="PTP-NADK"/>
    <property type="match status" value="1"/>
</dbReference>
<keyword evidence="4 7" id="KW-1133">Transmembrane helix</keyword>
<dbReference type="PROSITE" id="PS50056">
    <property type="entry name" value="TYR_PHOSPHATASE_2"/>
    <property type="match status" value="1"/>
</dbReference>
<dbReference type="EMBL" id="CAUYUJ010018615">
    <property type="protein sequence ID" value="CAK0885023.1"/>
    <property type="molecule type" value="Genomic_DNA"/>
</dbReference>
<dbReference type="PANTHER" id="PTHR12305:SF60">
    <property type="entry name" value="PHOSPHATIDYLINOSITOL 3,4,5-TRISPHOSPHATE 3-PHOSPHATASE TPTE2-RELATED"/>
    <property type="match status" value="1"/>
</dbReference>
<reference evidence="10" key="1">
    <citation type="submission" date="2023-10" db="EMBL/GenBank/DDBJ databases">
        <authorList>
            <person name="Chen Y."/>
            <person name="Shah S."/>
            <person name="Dougan E. K."/>
            <person name="Thang M."/>
            <person name="Chan C."/>
        </authorList>
    </citation>
    <scope>NUCLEOTIDE SEQUENCE [LARGE SCALE GENOMIC DNA]</scope>
</reference>
<keyword evidence="3" id="KW-0378">Hydrolase</keyword>
<dbReference type="SUPFAM" id="SSF52799">
    <property type="entry name" value="(Phosphotyrosine protein) phosphatases II"/>
    <property type="match status" value="1"/>
</dbReference>
<comment type="subcellular location">
    <subcellularLocation>
        <location evidence="1">Membrane</location>
        <topology evidence="1">Multi-pass membrane protein</topology>
    </subcellularLocation>
</comment>
<dbReference type="Gene3D" id="1.20.120.350">
    <property type="entry name" value="Voltage-gated potassium channels. Chain C"/>
    <property type="match status" value="1"/>
</dbReference>
<dbReference type="InterPro" id="IPR000387">
    <property type="entry name" value="Tyr_Pase_dom"/>
</dbReference>
<dbReference type="SUPFAM" id="SSF81324">
    <property type="entry name" value="Voltage-gated potassium channels"/>
    <property type="match status" value="1"/>
</dbReference>
<dbReference type="PROSITE" id="PS00383">
    <property type="entry name" value="TYR_PHOSPHATASE_1"/>
    <property type="match status" value="1"/>
</dbReference>
<evidence type="ECO:0008006" key="12">
    <source>
        <dbReference type="Google" id="ProtNLM"/>
    </source>
</evidence>
<keyword evidence="11" id="KW-1185">Reference proteome</keyword>
<feature type="transmembrane region" description="Helical" evidence="7">
    <location>
        <begin position="105"/>
        <end position="127"/>
    </location>
</feature>
<feature type="compositionally biased region" description="Polar residues" evidence="6">
    <location>
        <begin position="709"/>
        <end position="719"/>
    </location>
</feature>
<evidence type="ECO:0000313" key="10">
    <source>
        <dbReference type="EMBL" id="CAK0885023.1"/>
    </source>
</evidence>
<feature type="region of interest" description="Disordered" evidence="6">
    <location>
        <begin position="22"/>
        <end position="67"/>
    </location>
</feature>
<name>A0ABN9WGR1_9DINO</name>
<feature type="compositionally biased region" description="Polar residues" evidence="6">
    <location>
        <begin position="50"/>
        <end position="60"/>
    </location>
</feature>
<evidence type="ECO:0000256" key="7">
    <source>
        <dbReference type="SAM" id="Phobius"/>
    </source>
</evidence>
<dbReference type="InterPro" id="IPR029023">
    <property type="entry name" value="Tensin_phosphatase"/>
</dbReference>
<dbReference type="InterPro" id="IPR029021">
    <property type="entry name" value="Prot-tyrosine_phosphatase-like"/>
</dbReference>
<feature type="transmembrane region" description="Helical" evidence="7">
    <location>
        <begin position="178"/>
        <end position="202"/>
    </location>
</feature>
<comment type="caution">
    <text evidence="10">The sequence shown here is derived from an EMBL/GenBank/DDBJ whole genome shotgun (WGS) entry which is preliminary data.</text>
</comment>
<evidence type="ECO:0000256" key="1">
    <source>
        <dbReference type="ARBA" id="ARBA00004141"/>
    </source>
</evidence>
<evidence type="ECO:0000256" key="6">
    <source>
        <dbReference type="SAM" id="MobiDB-lite"/>
    </source>
</evidence>
<dbReference type="InterPro" id="IPR055214">
    <property type="entry name" value="PTP-NADK"/>
</dbReference>
<feature type="compositionally biased region" description="Basic and acidic residues" evidence="6">
    <location>
        <begin position="726"/>
        <end position="735"/>
    </location>
</feature>
<feature type="compositionally biased region" description="Polar residues" evidence="6">
    <location>
        <begin position="22"/>
        <end position="33"/>
    </location>
</feature>
<evidence type="ECO:0000313" key="11">
    <source>
        <dbReference type="Proteomes" id="UP001189429"/>
    </source>
</evidence>
<evidence type="ECO:0000259" key="9">
    <source>
        <dbReference type="PROSITE" id="PS51181"/>
    </source>
</evidence>
<dbReference type="InterPro" id="IPR003595">
    <property type="entry name" value="Tyr_Pase_cat"/>
</dbReference>
<evidence type="ECO:0000259" key="8">
    <source>
        <dbReference type="PROSITE" id="PS50056"/>
    </source>
</evidence>
<protein>
    <recommendedName>
        <fullName evidence="12">Phosphatidylinositol-3,4,5-trisphosphate 3-phosphatase</fullName>
    </recommendedName>
</protein>
<dbReference type="InterPro" id="IPR005821">
    <property type="entry name" value="Ion_trans_dom"/>
</dbReference>
<feature type="region of interest" description="Disordered" evidence="6">
    <location>
        <begin position="616"/>
        <end position="635"/>
    </location>
</feature>
<dbReference type="SMART" id="SM00404">
    <property type="entry name" value="PTPc_motif"/>
    <property type="match status" value="1"/>
</dbReference>
<dbReference type="Pfam" id="PF00520">
    <property type="entry name" value="Ion_trans"/>
    <property type="match status" value="1"/>
</dbReference>
<keyword evidence="2 7" id="KW-0812">Transmembrane</keyword>
<organism evidence="10 11">
    <name type="scientific">Prorocentrum cordatum</name>
    <dbReference type="NCBI Taxonomy" id="2364126"/>
    <lineage>
        <taxon>Eukaryota</taxon>
        <taxon>Sar</taxon>
        <taxon>Alveolata</taxon>
        <taxon>Dinophyceae</taxon>
        <taxon>Prorocentrales</taxon>
        <taxon>Prorocentraceae</taxon>
        <taxon>Prorocentrum</taxon>
    </lineage>
</organism>
<feature type="domain" description="Tyrosine specific protein phosphatases" evidence="8">
    <location>
        <begin position="332"/>
        <end position="395"/>
    </location>
</feature>
<dbReference type="Gene3D" id="2.60.40.1110">
    <property type="match status" value="1"/>
</dbReference>
<dbReference type="Proteomes" id="UP001189429">
    <property type="component" value="Unassembled WGS sequence"/>
</dbReference>
<dbReference type="PANTHER" id="PTHR12305">
    <property type="entry name" value="PHOSPHATASE WITH HOMOLOGY TO TENSIN"/>
    <property type="match status" value="1"/>
</dbReference>
<dbReference type="PROSITE" id="PS51181">
    <property type="entry name" value="PPASE_TENSIN"/>
    <property type="match status" value="1"/>
</dbReference>
<feature type="region of interest" description="Disordered" evidence="6">
    <location>
        <begin position="709"/>
        <end position="735"/>
    </location>
</feature>
<evidence type="ECO:0000256" key="5">
    <source>
        <dbReference type="ARBA" id="ARBA00023136"/>
    </source>
</evidence>
<evidence type="ECO:0000256" key="2">
    <source>
        <dbReference type="ARBA" id="ARBA00022692"/>
    </source>
</evidence>
<accession>A0ABN9WGR1</accession>
<proteinExistence type="predicted"/>
<keyword evidence="5 7" id="KW-0472">Membrane</keyword>
<sequence>MICRPCRRPGCEQQDVESCVTSPVTSPQATSPGTAVSAARSNASRAATVESQPTCQSGVSASPRKVGRGNGSPFGAISIATTFRSGFSAAHAQKAFGLAGHGRRFLLSIEFQVFITLAIVADVLTFSVETAIAHQIDEDSVPIWTSWISYVTLALYALEIILKLLCFSMHILCRDKWFLLDVVIVVVSAILISGPGSIVVVAKLGKVVFRSIRGLAKAGLLALRLKPMSQAAMNMVSKNKYRYVDLENNIDLDLSYISTDLVAMGVPTTGFANSFARNPLNEVARFFTLNHPDQFRVYNCCPEMPYPVQPFVDAGGSVTCIQIQDHTPPLMEQFVAFLQDAREFKSISSANTIAIHCKAGKGRTGSLSCAWLLYSRRRKTPEDALDLFARRRTDMRVKGKLRGVETPSQVRYVNQVFQHLQRTDSWLRSPGPPPPLPTPVAKLKFLSLEGGFFARPENLAPVRILVQFLGGAAPIAETVTEIGEIDPTVEVVPLGDVAVQGDIRVSIFKESSPGFSAHEAVLAAPENFNKAKGLLAYFCFHTGFMRSEQTTGDSGGAGADGTMRLGVMEIDKACKNVHTKNGKGLFGKDSYISLHFTGGHAPPPVSPAARSYCSTSPARSYGVPSPKSLGGRSPPALRVQTAAWSSGVCEAPSPSGGGGSKSPATIYEVGEPVSAVGGKYSGAADEVAGPPGRDRSGGTTWRALGQMLGNRTQDSSNSEPEAEELPSERHAAERPAAEAAFRITATSWPWSSAGRTPALAFAF</sequence>
<feature type="compositionally biased region" description="Low complexity" evidence="6">
    <location>
        <begin position="34"/>
        <end position="49"/>
    </location>
</feature>
<dbReference type="Gene3D" id="3.90.190.10">
    <property type="entry name" value="Protein tyrosine phosphatase superfamily"/>
    <property type="match status" value="1"/>
</dbReference>
<feature type="transmembrane region" description="Helical" evidence="7">
    <location>
        <begin position="147"/>
        <end position="166"/>
    </location>
</feature>
<evidence type="ECO:0000256" key="4">
    <source>
        <dbReference type="ARBA" id="ARBA00022989"/>
    </source>
</evidence>
<gene>
    <name evidence="10" type="ORF">PCOR1329_LOCUS66756</name>
</gene>
<dbReference type="InterPro" id="IPR027359">
    <property type="entry name" value="Volt_channel_dom_sf"/>
</dbReference>
<dbReference type="InterPro" id="IPR051281">
    <property type="entry name" value="Dual-spec_lipid-protein_phosph"/>
</dbReference>